<dbReference type="Proteomes" id="UP000077315">
    <property type="component" value="Unassembled WGS sequence"/>
</dbReference>
<dbReference type="RefSeq" id="XP_018290129.1">
    <property type="nucleotide sequence ID" value="XM_018441983.1"/>
</dbReference>
<proteinExistence type="predicted"/>
<dbReference type="GeneID" id="29002889"/>
<accession>A0A167M870</accession>
<protein>
    <submittedName>
        <fullName evidence="1">Uncharacterized protein</fullName>
    </submittedName>
</protein>
<dbReference type="VEuPathDB" id="FungiDB:PHYBLDRAFT_68641"/>
<dbReference type="AlphaFoldDB" id="A0A167M870"/>
<reference evidence="2" key="1">
    <citation type="submission" date="2015-06" db="EMBL/GenBank/DDBJ databases">
        <title>Expansion of signal transduction pathways in fungi by whole-genome duplication.</title>
        <authorList>
            <consortium name="DOE Joint Genome Institute"/>
            <person name="Corrochano L.M."/>
            <person name="Kuo A."/>
            <person name="Marcet-Houben M."/>
            <person name="Polaino S."/>
            <person name="Salamov A."/>
            <person name="Villalobos J.M."/>
            <person name="Alvarez M.I."/>
            <person name="Avalos J."/>
            <person name="Benito E.P."/>
            <person name="Benoit I."/>
            <person name="Burger G."/>
            <person name="Camino L.P."/>
            <person name="Canovas D."/>
            <person name="Cerda-Olmedo E."/>
            <person name="Cheng J.-F."/>
            <person name="Dominguez A."/>
            <person name="Elias M."/>
            <person name="Eslava A.P."/>
            <person name="Glaser F."/>
            <person name="Grimwood J."/>
            <person name="Gutierrez G."/>
            <person name="Heitman J."/>
            <person name="Henrissat B."/>
            <person name="Iturriaga E.A."/>
            <person name="Lang B.F."/>
            <person name="Lavin J.L."/>
            <person name="Lee S."/>
            <person name="Li W."/>
            <person name="Lindquist E."/>
            <person name="Lopez-Garcia S."/>
            <person name="Luque E.M."/>
            <person name="Marcos A.T."/>
            <person name="Martin J."/>
            <person name="McCluskey K."/>
            <person name="Medina H.R."/>
            <person name="Miralles-Duran A."/>
            <person name="Miyazaki A."/>
            <person name="Munoz-Torres E."/>
            <person name="Oguiza J.A."/>
            <person name="Ohm R."/>
            <person name="Olmedo M."/>
            <person name="Orejas M."/>
            <person name="Ortiz-Castellanos L."/>
            <person name="Pisabarro A.G."/>
            <person name="Rodriguez-Romero J."/>
            <person name="Ruiz-Herrera J."/>
            <person name="Ruiz-Vazquez R."/>
            <person name="Sanz C."/>
            <person name="Schackwitz W."/>
            <person name="Schmutz J."/>
            <person name="Shahriari M."/>
            <person name="Shelest E."/>
            <person name="Silva-Franco F."/>
            <person name="Soanes D."/>
            <person name="Syed K."/>
            <person name="Tagua V.G."/>
            <person name="Talbot N.J."/>
            <person name="Thon M."/>
            <person name="De vries R.P."/>
            <person name="Wiebenga A."/>
            <person name="Yadav J.S."/>
            <person name="Braun E.L."/>
            <person name="Baker S."/>
            <person name="Garre V."/>
            <person name="Horwitz B."/>
            <person name="Torres-Martinez S."/>
            <person name="Idnurm A."/>
            <person name="Herrera-Estrella A."/>
            <person name="Gabaldon T."/>
            <person name="Grigoriev I.V."/>
        </authorList>
    </citation>
    <scope>NUCLEOTIDE SEQUENCE [LARGE SCALE GENOMIC DNA]</scope>
    <source>
        <strain evidence="2">NRRL 1555(-)</strain>
    </source>
</reference>
<name>A0A167M870_PHYB8</name>
<gene>
    <name evidence="1" type="ORF">PHYBLDRAFT_68641</name>
</gene>
<dbReference type="InParanoid" id="A0A167M870"/>
<keyword evidence="2" id="KW-1185">Reference proteome</keyword>
<organism evidence="1 2">
    <name type="scientific">Phycomyces blakesleeanus (strain ATCC 8743b / DSM 1359 / FGSC 10004 / NBRC 33097 / NRRL 1555)</name>
    <dbReference type="NCBI Taxonomy" id="763407"/>
    <lineage>
        <taxon>Eukaryota</taxon>
        <taxon>Fungi</taxon>
        <taxon>Fungi incertae sedis</taxon>
        <taxon>Mucoromycota</taxon>
        <taxon>Mucoromycotina</taxon>
        <taxon>Mucoromycetes</taxon>
        <taxon>Mucorales</taxon>
        <taxon>Phycomycetaceae</taxon>
        <taxon>Phycomyces</taxon>
    </lineage>
</organism>
<dbReference type="EMBL" id="KV440984">
    <property type="protein sequence ID" value="OAD72089.1"/>
    <property type="molecule type" value="Genomic_DNA"/>
</dbReference>
<sequence length="108" mass="12793">MIITPKTDERKTERYIDREEEYKDFHSHIRDVYTLSLYFPIKAPTFRYPDQVKQIIGRINQTMQAKCPRPIGFLLQTGEEKTVETTEPVNLAIFCTTINPFEPKHLFN</sequence>
<evidence type="ECO:0000313" key="1">
    <source>
        <dbReference type="EMBL" id="OAD72089.1"/>
    </source>
</evidence>
<evidence type="ECO:0000313" key="2">
    <source>
        <dbReference type="Proteomes" id="UP000077315"/>
    </source>
</evidence>